<feature type="region of interest" description="Disordered" evidence="1">
    <location>
        <begin position="1"/>
        <end position="20"/>
    </location>
</feature>
<gene>
    <name evidence="2" type="ordered locus">MTR_8g077517</name>
</gene>
<dbReference type="AlphaFoldDB" id="A0A072U3P3"/>
<keyword evidence="4" id="KW-1185">Reference proteome</keyword>
<reference evidence="2 4" key="2">
    <citation type="journal article" date="2014" name="BMC Genomics">
        <title>An improved genome release (version Mt4.0) for the model legume Medicago truncatula.</title>
        <authorList>
            <person name="Tang H."/>
            <person name="Krishnakumar V."/>
            <person name="Bidwell S."/>
            <person name="Rosen B."/>
            <person name="Chan A."/>
            <person name="Zhou S."/>
            <person name="Gentzbittel L."/>
            <person name="Childs K.L."/>
            <person name="Yandell M."/>
            <person name="Gundlach H."/>
            <person name="Mayer K.F."/>
            <person name="Schwartz D.C."/>
            <person name="Town C.D."/>
        </authorList>
    </citation>
    <scope>GENOME REANNOTATION</scope>
    <source>
        <strain evidence="2">A17</strain>
        <strain evidence="3 4">cv. Jemalong A17</strain>
    </source>
</reference>
<dbReference type="Proteomes" id="UP000002051">
    <property type="component" value="Chromosome 8"/>
</dbReference>
<proteinExistence type="predicted"/>
<sequence length="59" mass="6966">MKKKTPLFERDSNSTKNEARRLSRVLKIDQLEQSEEWCRGGKEGSQKLLGRDMEREREG</sequence>
<dbReference type="EMBL" id="CM001224">
    <property type="protein sequence ID" value="KEH20435.1"/>
    <property type="molecule type" value="Genomic_DNA"/>
</dbReference>
<organism evidence="2 4">
    <name type="scientific">Medicago truncatula</name>
    <name type="common">Barrel medic</name>
    <name type="synonym">Medicago tribuloides</name>
    <dbReference type="NCBI Taxonomy" id="3880"/>
    <lineage>
        <taxon>Eukaryota</taxon>
        <taxon>Viridiplantae</taxon>
        <taxon>Streptophyta</taxon>
        <taxon>Embryophyta</taxon>
        <taxon>Tracheophyta</taxon>
        <taxon>Spermatophyta</taxon>
        <taxon>Magnoliopsida</taxon>
        <taxon>eudicotyledons</taxon>
        <taxon>Gunneridae</taxon>
        <taxon>Pentapetalae</taxon>
        <taxon>rosids</taxon>
        <taxon>fabids</taxon>
        <taxon>Fabales</taxon>
        <taxon>Fabaceae</taxon>
        <taxon>Papilionoideae</taxon>
        <taxon>50 kb inversion clade</taxon>
        <taxon>NPAAA clade</taxon>
        <taxon>Hologalegina</taxon>
        <taxon>IRL clade</taxon>
        <taxon>Trifolieae</taxon>
        <taxon>Medicago</taxon>
    </lineage>
</organism>
<evidence type="ECO:0000313" key="2">
    <source>
        <dbReference type="EMBL" id="KEH20435.1"/>
    </source>
</evidence>
<evidence type="ECO:0000313" key="3">
    <source>
        <dbReference type="EnsemblPlants" id="KEH20435"/>
    </source>
</evidence>
<dbReference type="HOGENOM" id="CLU_2964411_0_0_1"/>
<evidence type="ECO:0000313" key="4">
    <source>
        <dbReference type="Proteomes" id="UP000002051"/>
    </source>
</evidence>
<protein>
    <submittedName>
        <fullName evidence="2 3">Uncharacterized protein</fullName>
    </submittedName>
</protein>
<accession>A0A072U3P3</accession>
<reference evidence="3" key="3">
    <citation type="submission" date="2015-04" db="UniProtKB">
        <authorList>
            <consortium name="EnsemblPlants"/>
        </authorList>
    </citation>
    <scope>IDENTIFICATION</scope>
    <source>
        <strain evidence="3">cv. Jemalong A17</strain>
    </source>
</reference>
<reference evidence="2 4" key="1">
    <citation type="journal article" date="2011" name="Nature">
        <title>The Medicago genome provides insight into the evolution of rhizobial symbioses.</title>
        <authorList>
            <person name="Young N.D."/>
            <person name="Debelle F."/>
            <person name="Oldroyd G.E."/>
            <person name="Geurts R."/>
            <person name="Cannon S.B."/>
            <person name="Udvardi M.K."/>
            <person name="Benedito V.A."/>
            <person name="Mayer K.F."/>
            <person name="Gouzy J."/>
            <person name="Schoof H."/>
            <person name="Van de Peer Y."/>
            <person name="Proost S."/>
            <person name="Cook D.R."/>
            <person name="Meyers B.C."/>
            <person name="Spannagl M."/>
            <person name="Cheung F."/>
            <person name="De Mita S."/>
            <person name="Krishnakumar V."/>
            <person name="Gundlach H."/>
            <person name="Zhou S."/>
            <person name="Mudge J."/>
            <person name="Bharti A.K."/>
            <person name="Murray J.D."/>
            <person name="Naoumkina M.A."/>
            <person name="Rosen B."/>
            <person name="Silverstein K.A."/>
            <person name="Tang H."/>
            <person name="Rombauts S."/>
            <person name="Zhao P.X."/>
            <person name="Zhou P."/>
            <person name="Barbe V."/>
            <person name="Bardou P."/>
            <person name="Bechner M."/>
            <person name="Bellec A."/>
            <person name="Berger A."/>
            <person name="Berges H."/>
            <person name="Bidwell S."/>
            <person name="Bisseling T."/>
            <person name="Choisne N."/>
            <person name="Couloux A."/>
            <person name="Denny R."/>
            <person name="Deshpande S."/>
            <person name="Dai X."/>
            <person name="Doyle J.J."/>
            <person name="Dudez A.M."/>
            <person name="Farmer A.D."/>
            <person name="Fouteau S."/>
            <person name="Franken C."/>
            <person name="Gibelin C."/>
            <person name="Gish J."/>
            <person name="Goldstein S."/>
            <person name="Gonzalez A.J."/>
            <person name="Green P.J."/>
            <person name="Hallab A."/>
            <person name="Hartog M."/>
            <person name="Hua A."/>
            <person name="Humphray S.J."/>
            <person name="Jeong D.H."/>
            <person name="Jing Y."/>
            <person name="Jocker A."/>
            <person name="Kenton S.M."/>
            <person name="Kim D.J."/>
            <person name="Klee K."/>
            <person name="Lai H."/>
            <person name="Lang C."/>
            <person name="Lin S."/>
            <person name="Macmil S.L."/>
            <person name="Magdelenat G."/>
            <person name="Matthews L."/>
            <person name="McCorrison J."/>
            <person name="Monaghan E.L."/>
            <person name="Mun J.H."/>
            <person name="Najar F.Z."/>
            <person name="Nicholson C."/>
            <person name="Noirot C."/>
            <person name="O'Bleness M."/>
            <person name="Paule C.R."/>
            <person name="Poulain J."/>
            <person name="Prion F."/>
            <person name="Qin B."/>
            <person name="Qu C."/>
            <person name="Retzel E.F."/>
            <person name="Riddle C."/>
            <person name="Sallet E."/>
            <person name="Samain S."/>
            <person name="Samson N."/>
            <person name="Sanders I."/>
            <person name="Saurat O."/>
            <person name="Scarpelli C."/>
            <person name="Schiex T."/>
            <person name="Segurens B."/>
            <person name="Severin A.J."/>
            <person name="Sherrier D.J."/>
            <person name="Shi R."/>
            <person name="Sims S."/>
            <person name="Singer S.R."/>
            <person name="Sinharoy S."/>
            <person name="Sterck L."/>
            <person name="Viollet A."/>
            <person name="Wang B.B."/>
            <person name="Wang K."/>
            <person name="Wang M."/>
            <person name="Wang X."/>
            <person name="Warfsmann J."/>
            <person name="Weissenbach J."/>
            <person name="White D.D."/>
            <person name="White J.D."/>
            <person name="Wiley G.B."/>
            <person name="Wincker P."/>
            <person name="Xing Y."/>
            <person name="Yang L."/>
            <person name="Yao Z."/>
            <person name="Ying F."/>
            <person name="Zhai J."/>
            <person name="Zhou L."/>
            <person name="Zuber A."/>
            <person name="Denarie J."/>
            <person name="Dixon R.A."/>
            <person name="May G.D."/>
            <person name="Schwartz D.C."/>
            <person name="Rogers J."/>
            <person name="Quetier F."/>
            <person name="Town C.D."/>
            <person name="Roe B.A."/>
        </authorList>
    </citation>
    <scope>NUCLEOTIDE SEQUENCE [LARGE SCALE GENOMIC DNA]</scope>
    <source>
        <strain evidence="2">A17</strain>
        <strain evidence="3 4">cv. Jemalong A17</strain>
    </source>
</reference>
<evidence type="ECO:0000256" key="1">
    <source>
        <dbReference type="SAM" id="MobiDB-lite"/>
    </source>
</evidence>
<name>A0A072U3P3_MEDTR</name>
<feature type="region of interest" description="Disordered" evidence="1">
    <location>
        <begin position="39"/>
        <end position="59"/>
    </location>
</feature>
<dbReference type="EnsemblPlants" id="KEH20435">
    <property type="protein sequence ID" value="KEH20435"/>
    <property type="gene ID" value="MTR_8g077517"/>
</dbReference>